<dbReference type="Gene3D" id="3.30.300.130">
    <property type="entry name" value="Fe-S cluster assembly (FSCA)"/>
    <property type="match status" value="1"/>
</dbReference>
<evidence type="ECO:0000313" key="2">
    <source>
        <dbReference type="EMBL" id="SUZ63087.1"/>
    </source>
</evidence>
<dbReference type="Gene3D" id="2.60.300.12">
    <property type="entry name" value="HesB-like domain"/>
    <property type="match status" value="1"/>
</dbReference>
<dbReference type="InterPro" id="IPR001075">
    <property type="entry name" value="NIF_FeS_clus_asmbl_NifU_C"/>
</dbReference>
<dbReference type="GO" id="GO:0005506">
    <property type="term" value="F:iron ion binding"/>
    <property type="evidence" value="ECO:0007669"/>
    <property type="project" value="InterPro"/>
</dbReference>
<dbReference type="InterPro" id="IPR034904">
    <property type="entry name" value="FSCA_dom_sf"/>
</dbReference>
<evidence type="ECO:0000259" key="1">
    <source>
        <dbReference type="Pfam" id="PF01106"/>
    </source>
</evidence>
<dbReference type="Pfam" id="PF01106">
    <property type="entry name" value="NifU"/>
    <property type="match status" value="1"/>
</dbReference>
<proteinExistence type="predicted"/>
<organism evidence="2">
    <name type="scientific">marine metagenome</name>
    <dbReference type="NCBI Taxonomy" id="408172"/>
    <lineage>
        <taxon>unclassified sequences</taxon>
        <taxon>metagenomes</taxon>
        <taxon>ecological metagenomes</taxon>
    </lineage>
</organism>
<dbReference type="PANTHER" id="PTHR11178:SF51">
    <property type="entry name" value="FE_S BIOGENESIS PROTEIN NFUA"/>
    <property type="match status" value="1"/>
</dbReference>
<reference evidence="2" key="1">
    <citation type="submission" date="2018-05" db="EMBL/GenBank/DDBJ databases">
        <authorList>
            <person name="Lanie J.A."/>
            <person name="Ng W.-L."/>
            <person name="Kazmierczak K.M."/>
            <person name="Andrzejewski T.M."/>
            <person name="Davidsen T.M."/>
            <person name="Wayne K.J."/>
            <person name="Tettelin H."/>
            <person name="Glass J.I."/>
            <person name="Rusch D."/>
            <person name="Podicherti R."/>
            <person name="Tsui H.-C.T."/>
            <person name="Winkler M.E."/>
        </authorList>
    </citation>
    <scope>NUCLEOTIDE SEQUENCE</scope>
</reference>
<sequence length="197" mass="21106">MITLTDKALEVVRGYMDSGAGEFTALRIGISGGTPLAPDFELTLVGPDDIRESEQEVDVGELTIVVQEEYVPRLEGATVDFVQRVNESGFEVRLAEAAKPAPPTLEGSFAERVKTVLDTEINPAIASHGGTIALVGVEDTEIYLEMGGGCQGCAMSRMTLRQGVERMVRQAVPEVTVIHDVTDHASGENPFFEGPTV</sequence>
<dbReference type="GO" id="GO:0016226">
    <property type="term" value="P:iron-sulfur cluster assembly"/>
    <property type="evidence" value="ECO:0007669"/>
    <property type="project" value="InterPro"/>
</dbReference>
<dbReference type="PANTHER" id="PTHR11178">
    <property type="entry name" value="IRON-SULFUR CLUSTER SCAFFOLD PROTEIN NFU-RELATED"/>
    <property type="match status" value="1"/>
</dbReference>
<accession>A0A381P9R4</accession>
<name>A0A381P9R4_9ZZZZ</name>
<dbReference type="EMBL" id="UINC01000907">
    <property type="protein sequence ID" value="SUZ63087.1"/>
    <property type="molecule type" value="Genomic_DNA"/>
</dbReference>
<protein>
    <recommendedName>
        <fullName evidence="1">NIF system FeS cluster assembly NifU C-terminal domain-containing protein</fullName>
    </recommendedName>
</protein>
<dbReference type="InterPro" id="IPR035903">
    <property type="entry name" value="HesB-like_dom_sf"/>
</dbReference>
<dbReference type="AlphaFoldDB" id="A0A381P9R4"/>
<feature type="domain" description="NIF system FeS cluster assembly NifU C-terminal" evidence="1">
    <location>
        <begin position="113"/>
        <end position="177"/>
    </location>
</feature>
<gene>
    <name evidence="2" type="ORF">METZ01_LOCUS15941</name>
</gene>
<dbReference type="SUPFAM" id="SSF117916">
    <property type="entry name" value="Fe-S cluster assembly (FSCA) domain-like"/>
    <property type="match status" value="1"/>
</dbReference>
<dbReference type="GO" id="GO:0051536">
    <property type="term" value="F:iron-sulfur cluster binding"/>
    <property type="evidence" value="ECO:0007669"/>
    <property type="project" value="InterPro"/>
</dbReference>
<dbReference type="SUPFAM" id="SSF89360">
    <property type="entry name" value="HesB-like domain"/>
    <property type="match status" value="1"/>
</dbReference>